<reference evidence="2" key="1">
    <citation type="journal article" date="2017" name="Cell">
        <title>Insights into land plant evolution garnered from the Marchantia polymorpha genome.</title>
        <authorList>
            <person name="Bowman J.L."/>
            <person name="Kohchi T."/>
            <person name="Yamato K.T."/>
            <person name="Jenkins J."/>
            <person name="Shu S."/>
            <person name="Ishizaki K."/>
            <person name="Yamaoka S."/>
            <person name="Nishihama R."/>
            <person name="Nakamura Y."/>
            <person name="Berger F."/>
            <person name="Adam C."/>
            <person name="Aki S.S."/>
            <person name="Althoff F."/>
            <person name="Araki T."/>
            <person name="Arteaga-Vazquez M.A."/>
            <person name="Balasubrmanian S."/>
            <person name="Barry K."/>
            <person name="Bauer D."/>
            <person name="Boehm C.R."/>
            <person name="Briginshaw L."/>
            <person name="Caballero-Perez J."/>
            <person name="Catarino B."/>
            <person name="Chen F."/>
            <person name="Chiyoda S."/>
            <person name="Chovatia M."/>
            <person name="Davies K.M."/>
            <person name="Delmans M."/>
            <person name="Demura T."/>
            <person name="Dierschke T."/>
            <person name="Dolan L."/>
            <person name="Dorantes-Acosta A.E."/>
            <person name="Eklund D.M."/>
            <person name="Florent S.N."/>
            <person name="Flores-Sandoval E."/>
            <person name="Fujiyama A."/>
            <person name="Fukuzawa H."/>
            <person name="Galik B."/>
            <person name="Grimanelli D."/>
            <person name="Grimwood J."/>
            <person name="Grossniklaus U."/>
            <person name="Hamada T."/>
            <person name="Haseloff J."/>
            <person name="Hetherington A.J."/>
            <person name="Higo A."/>
            <person name="Hirakawa Y."/>
            <person name="Hundley H.N."/>
            <person name="Ikeda Y."/>
            <person name="Inoue K."/>
            <person name="Inoue S.I."/>
            <person name="Ishida S."/>
            <person name="Jia Q."/>
            <person name="Kakita M."/>
            <person name="Kanazawa T."/>
            <person name="Kawai Y."/>
            <person name="Kawashima T."/>
            <person name="Kennedy M."/>
            <person name="Kinose K."/>
            <person name="Kinoshita T."/>
            <person name="Kohara Y."/>
            <person name="Koide E."/>
            <person name="Komatsu K."/>
            <person name="Kopischke S."/>
            <person name="Kubo M."/>
            <person name="Kyozuka J."/>
            <person name="Lagercrantz U."/>
            <person name="Lin S.S."/>
            <person name="Lindquist E."/>
            <person name="Lipzen A.M."/>
            <person name="Lu C.W."/>
            <person name="De Luna E."/>
            <person name="Martienssen R.A."/>
            <person name="Minamino N."/>
            <person name="Mizutani M."/>
            <person name="Mizutani M."/>
            <person name="Mochizuki N."/>
            <person name="Monte I."/>
            <person name="Mosher R."/>
            <person name="Nagasaki H."/>
            <person name="Nakagami H."/>
            <person name="Naramoto S."/>
            <person name="Nishitani K."/>
            <person name="Ohtani M."/>
            <person name="Okamoto T."/>
            <person name="Okumura M."/>
            <person name="Phillips J."/>
            <person name="Pollak B."/>
            <person name="Reinders A."/>
            <person name="Rovekamp M."/>
            <person name="Sano R."/>
            <person name="Sawa S."/>
            <person name="Schmid M.W."/>
            <person name="Shirakawa M."/>
            <person name="Solano R."/>
            <person name="Spunde A."/>
            <person name="Suetsugu N."/>
            <person name="Sugano S."/>
            <person name="Sugiyama A."/>
            <person name="Sun R."/>
            <person name="Suzuki Y."/>
            <person name="Takenaka M."/>
            <person name="Takezawa D."/>
            <person name="Tomogane H."/>
            <person name="Tsuzuki M."/>
            <person name="Ueda T."/>
            <person name="Umeda M."/>
            <person name="Ward J.M."/>
            <person name="Watanabe Y."/>
            <person name="Yazaki K."/>
            <person name="Yokoyama R."/>
            <person name="Yoshitake Y."/>
            <person name="Yotsui I."/>
            <person name="Zachgo S."/>
            <person name="Schmutz J."/>
        </authorList>
    </citation>
    <scope>NUCLEOTIDE SEQUENCE [LARGE SCALE GENOMIC DNA]</scope>
    <source>
        <strain evidence="2">Tak-1</strain>
    </source>
</reference>
<accession>A0A2R6X1V2</accession>
<evidence type="ECO:0000313" key="2">
    <source>
        <dbReference type="Proteomes" id="UP000244005"/>
    </source>
</evidence>
<keyword evidence="2" id="KW-1185">Reference proteome</keyword>
<name>A0A2R6X1V2_MARPO</name>
<dbReference type="Gramene" id="Mp2g14940.1">
    <property type="protein sequence ID" value="Mp2g14940.1.cds1"/>
    <property type="gene ID" value="Mp2g14940"/>
</dbReference>
<dbReference type="AlphaFoldDB" id="A0A2R6X1V2"/>
<protein>
    <submittedName>
        <fullName evidence="1">Uncharacterized protein</fullName>
    </submittedName>
</protein>
<organism evidence="1 2">
    <name type="scientific">Marchantia polymorpha</name>
    <name type="common">Common liverwort</name>
    <name type="synonym">Marchantia aquatica</name>
    <dbReference type="NCBI Taxonomy" id="3197"/>
    <lineage>
        <taxon>Eukaryota</taxon>
        <taxon>Viridiplantae</taxon>
        <taxon>Streptophyta</taxon>
        <taxon>Embryophyta</taxon>
        <taxon>Marchantiophyta</taxon>
        <taxon>Marchantiopsida</taxon>
        <taxon>Marchantiidae</taxon>
        <taxon>Marchantiales</taxon>
        <taxon>Marchantiaceae</taxon>
        <taxon>Marchantia</taxon>
    </lineage>
</organism>
<evidence type="ECO:0000313" key="1">
    <source>
        <dbReference type="EMBL" id="PTQ40083.1"/>
    </source>
</evidence>
<dbReference type="EMBL" id="KZ772714">
    <property type="protein sequence ID" value="PTQ40083.1"/>
    <property type="molecule type" value="Genomic_DNA"/>
</dbReference>
<sequence length="141" mass="16165">MICKGADKSTSLLFHGRQDHRPESRGHVQTSCSATIARMSMHVKVVSDVIQTSRSLIRMFWMRNSCWGELVIKLVLSPIFNPKREKTAYRSISRICNKRWSFPTSQDLVKRRKRTMAKVILIDYPVPNSSRTPACNKSNGL</sequence>
<dbReference type="Proteomes" id="UP000244005">
    <property type="component" value="Unassembled WGS sequence"/>
</dbReference>
<gene>
    <name evidence="1" type="ORF">MARPO_0042s0116</name>
</gene>
<proteinExistence type="predicted"/>